<feature type="non-terminal residue" evidence="2">
    <location>
        <position position="207"/>
    </location>
</feature>
<evidence type="ECO:0000256" key="1">
    <source>
        <dbReference type="SAM" id="MobiDB-lite"/>
    </source>
</evidence>
<protein>
    <submittedName>
        <fullName evidence="2">Putative collagen alpha-1iv chain-like protein</fullName>
    </submittedName>
</protein>
<accession>A0A1E1XSA7</accession>
<keyword evidence="2" id="KW-0176">Collagen</keyword>
<name>A0A1E1XSA7_AMBSC</name>
<organism evidence="2">
    <name type="scientific">Amblyomma sculptum</name>
    <name type="common">Tick</name>
    <dbReference type="NCBI Taxonomy" id="1581419"/>
    <lineage>
        <taxon>Eukaryota</taxon>
        <taxon>Metazoa</taxon>
        <taxon>Ecdysozoa</taxon>
        <taxon>Arthropoda</taxon>
        <taxon>Chelicerata</taxon>
        <taxon>Arachnida</taxon>
        <taxon>Acari</taxon>
        <taxon>Parasitiformes</taxon>
        <taxon>Ixodida</taxon>
        <taxon>Ixodoidea</taxon>
        <taxon>Ixodidae</taxon>
        <taxon>Amblyomminae</taxon>
        <taxon>Amblyomma</taxon>
    </lineage>
</organism>
<feature type="region of interest" description="Disordered" evidence="1">
    <location>
        <begin position="1"/>
        <end position="207"/>
    </location>
</feature>
<feature type="compositionally biased region" description="Low complexity" evidence="1">
    <location>
        <begin position="131"/>
        <end position="157"/>
    </location>
</feature>
<evidence type="ECO:0000313" key="2">
    <source>
        <dbReference type="EMBL" id="JAU02189.1"/>
    </source>
</evidence>
<dbReference type="EMBL" id="GFAA01001246">
    <property type="protein sequence ID" value="JAU02189.1"/>
    <property type="molecule type" value="mRNA"/>
</dbReference>
<feature type="compositionally biased region" description="Polar residues" evidence="1">
    <location>
        <begin position="41"/>
        <end position="62"/>
    </location>
</feature>
<feature type="compositionally biased region" description="Pro residues" evidence="1">
    <location>
        <begin position="69"/>
        <end position="80"/>
    </location>
</feature>
<dbReference type="AlphaFoldDB" id="A0A1E1XSA7"/>
<sequence length="207" mass="21532">SPEAPIPPHYRQTPEPLPRPARPGTAVLPVWRPPLPARPGSQVTNAHLTRPGSSGEPQQPATPGSPVANPMPPASAPPGTRPLSPLQVKPGTAVLPVWRPPLPARPGSQVTNPHLTRPGSSGELPQPATPGSPVASPIPPASASLGARRPLSPLEAGARPERPRPEGLGRRPLPDPPGTYHPLSPVTKTIYEPPIVSPQSPLPRPQS</sequence>
<reference evidence="2" key="2">
    <citation type="journal article" date="2017" name="Front. Cell. Infect. Microbiol.">
        <title>Analysis of the Salivary Gland Transcriptome of Unfed and Partially Fed Amblyomma sculptum Ticks and Descriptive Proteome of the Saliva.</title>
        <authorList>
            <person name="Esteves E."/>
            <person name="Maruyama S.R."/>
            <person name="Kawahara R."/>
            <person name="Fujita A."/>
            <person name="Martins L.A."/>
            <person name="Righi A.A."/>
            <person name="Costa F.B."/>
            <person name="Palmisano G."/>
            <person name="Labruna M.B."/>
            <person name="Sa-Nunes A."/>
            <person name="Ribeiro J.M.C."/>
            <person name="Fogaca A.C."/>
        </authorList>
    </citation>
    <scope>NUCLEOTIDE SEQUENCE</scope>
</reference>
<reference evidence="2" key="1">
    <citation type="submission" date="2016-09" db="EMBL/GenBank/DDBJ databases">
        <authorList>
            <person name="Capua I."/>
            <person name="De Benedictis P."/>
            <person name="Joannis T."/>
            <person name="Lombin L.H."/>
            <person name="Cattoli G."/>
        </authorList>
    </citation>
    <scope>NUCLEOTIDE SEQUENCE</scope>
</reference>
<feature type="compositionally biased region" description="Basic and acidic residues" evidence="1">
    <location>
        <begin position="158"/>
        <end position="173"/>
    </location>
</feature>
<feature type="non-terminal residue" evidence="2">
    <location>
        <position position="1"/>
    </location>
</feature>
<dbReference type="GO" id="GO:0005581">
    <property type="term" value="C:collagen trimer"/>
    <property type="evidence" value="ECO:0007669"/>
    <property type="project" value="UniProtKB-KW"/>
</dbReference>
<proteinExistence type="evidence at transcript level"/>